<organism evidence="8 9">
    <name type="scientific">Eiseniibacteriota bacterium</name>
    <dbReference type="NCBI Taxonomy" id="2212470"/>
    <lineage>
        <taxon>Bacteria</taxon>
        <taxon>Candidatus Eiseniibacteriota</taxon>
    </lineage>
</organism>
<dbReference type="GO" id="GO:0005886">
    <property type="term" value="C:plasma membrane"/>
    <property type="evidence" value="ECO:0007669"/>
    <property type="project" value="UniProtKB-SubCell"/>
</dbReference>
<reference evidence="8 9" key="1">
    <citation type="journal article" date="2019" name="Nat. Microbiol.">
        <title>Mediterranean grassland soil C-N compound turnover is dependent on rainfall and depth, and is mediated by genomically divergent microorganisms.</title>
        <authorList>
            <person name="Diamond S."/>
            <person name="Andeer P.F."/>
            <person name="Li Z."/>
            <person name="Crits-Christoph A."/>
            <person name="Burstein D."/>
            <person name="Anantharaman K."/>
            <person name="Lane K.R."/>
            <person name="Thomas B.C."/>
            <person name="Pan C."/>
            <person name="Northen T.R."/>
            <person name="Banfield J.F."/>
        </authorList>
    </citation>
    <scope>NUCLEOTIDE SEQUENCE [LARGE SCALE GENOMIC DNA]</scope>
    <source>
        <strain evidence="8">WS_10</strain>
    </source>
</reference>
<evidence type="ECO:0000256" key="3">
    <source>
        <dbReference type="ARBA" id="ARBA00022692"/>
    </source>
</evidence>
<evidence type="ECO:0000256" key="5">
    <source>
        <dbReference type="ARBA" id="ARBA00023136"/>
    </source>
</evidence>
<dbReference type="GO" id="GO:0016301">
    <property type="term" value="F:kinase activity"/>
    <property type="evidence" value="ECO:0007669"/>
    <property type="project" value="UniProtKB-KW"/>
</dbReference>
<feature type="domain" description="FIST" evidence="6">
    <location>
        <begin position="32"/>
        <end position="227"/>
    </location>
</feature>
<keyword evidence="8" id="KW-0808">Transferase</keyword>
<keyword evidence="2" id="KW-1003">Cell membrane</keyword>
<dbReference type="SMART" id="SM00897">
    <property type="entry name" value="FIST"/>
    <property type="match status" value="1"/>
</dbReference>
<dbReference type="Pfam" id="PF08495">
    <property type="entry name" value="FIST"/>
    <property type="match status" value="1"/>
</dbReference>
<dbReference type="SMART" id="SM01204">
    <property type="entry name" value="FIST_C"/>
    <property type="match status" value="1"/>
</dbReference>
<sequence length="389" mass="41270">MQWAAAHSLEADSVAAVEQASSVVRDALGEGPVDLAIAFFTRPLAAPPDALSETLKRTLSPGCRMGVSAGAVVSTEREIDQGPALALIAARLPGVEVKPFLLEPSSWGEGMDDPLEFARHTPGVERATIVILLGDPFSLDVERVLRGFNRHAPGLPVVGGMASAGARPHSNLLMLNDWAAHEGGVAVALGGALRADVVVSQGCRPIGPPLEVTRVEQNVIFELDGQPALERAEQVLRELPASEQEHLKHGLYLGRPARGGSGTGRGDYLIRNLLGADRDRGALAVADRVAARERLRFHVRDARIAREDLEMLLAPQAFDVRAEAALMFSCNGRGRAFFGEPDRDLLTLREGLGGAVPTAGFFAAGEIGPVGGRNHLHGHTASIAIFRKP</sequence>
<dbReference type="Proteomes" id="UP000319836">
    <property type="component" value="Unassembled WGS sequence"/>
</dbReference>
<evidence type="ECO:0000256" key="1">
    <source>
        <dbReference type="ARBA" id="ARBA00004651"/>
    </source>
</evidence>
<dbReference type="InterPro" id="IPR016741">
    <property type="entry name" value="UCP018953"/>
</dbReference>
<comment type="caution">
    <text evidence="8">The sequence shown here is derived from an EMBL/GenBank/DDBJ whole genome shotgun (WGS) entry which is preliminary data.</text>
</comment>
<name>A0A538UAD9_UNCEI</name>
<feature type="domain" description="FIST C-domain" evidence="7">
    <location>
        <begin position="228"/>
        <end position="370"/>
    </location>
</feature>
<keyword evidence="8" id="KW-0418">Kinase</keyword>
<evidence type="ECO:0000256" key="2">
    <source>
        <dbReference type="ARBA" id="ARBA00022475"/>
    </source>
</evidence>
<dbReference type="InterPro" id="IPR013702">
    <property type="entry name" value="FIST_domain_N"/>
</dbReference>
<keyword evidence="5" id="KW-0472">Membrane</keyword>
<evidence type="ECO:0000259" key="7">
    <source>
        <dbReference type="SMART" id="SM01204"/>
    </source>
</evidence>
<dbReference type="PIRSF" id="PIRSF018953">
    <property type="entry name" value="UCP018953"/>
    <property type="match status" value="1"/>
</dbReference>
<keyword evidence="4" id="KW-1133">Transmembrane helix</keyword>
<gene>
    <name evidence="8" type="ORF">E6K80_01765</name>
</gene>
<dbReference type="InterPro" id="IPR019494">
    <property type="entry name" value="FIST_C"/>
</dbReference>
<dbReference type="Pfam" id="PF10442">
    <property type="entry name" value="FIST_C"/>
    <property type="match status" value="1"/>
</dbReference>
<dbReference type="AlphaFoldDB" id="A0A538UAD9"/>
<dbReference type="PANTHER" id="PTHR14939">
    <property type="entry name" value="F-BOX ONLY PROTEIN 22"/>
    <property type="match status" value="1"/>
</dbReference>
<evidence type="ECO:0000313" key="9">
    <source>
        <dbReference type="Proteomes" id="UP000319836"/>
    </source>
</evidence>
<accession>A0A538UAD9</accession>
<protein>
    <submittedName>
        <fullName evidence="8">Histidine kinase</fullName>
    </submittedName>
</protein>
<proteinExistence type="predicted"/>
<evidence type="ECO:0000313" key="8">
    <source>
        <dbReference type="EMBL" id="TMQ72844.1"/>
    </source>
</evidence>
<keyword evidence="3" id="KW-0812">Transmembrane</keyword>
<dbReference type="EMBL" id="VBPA01000036">
    <property type="protein sequence ID" value="TMQ72844.1"/>
    <property type="molecule type" value="Genomic_DNA"/>
</dbReference>
<comment type="subcellular location">
    <subcellularLocation>
        <location evidence="1">Cell membrane</location>
        <topology evidence="1">Multi-pass membrane protein</topology>
    </subcellularLocation>
</comment>
<evidence type="ECO:0000259" key="6">
    <source>
        <dbReference type="SMART" id="SM00897"/>
    </source>
</evidence>
<dbReference type="PANTHER" id="PTHR14939:SF5">
    <property type="entry name" value="F-BOX ONLY PROTEIN 22"/>
    <property type="match status" value="1"/>
</dbReference>
<evidence type="ECO:0000256" key="4">
    <source>
        <dbReference type="ARBA" id="ARBA00022989"/>
    </source>
</evidence>